<feature type="signal peptide" evidence="1">
    <location>
        <begin position="1"/>
        <end position="25"/>
    </location>
</feature>
<feature type="chain" id="PRO_5001926331" evidence="1">
    <location>
        <begin position="26"/>
        <end position="220"/>
    </location>
</feature>
<dbReference type="EMBL" id="ADLO01000092">
    <property type="protein sequence ID" value="KGF54219.1"/>
    <property type="molecule type" value="Genomic_DNA"/>
</dbReference>
<reference evidence="2 3" key="1">
    <citation type="submission" date="2011-08" db="EMBL/GenBank/DDBJ databases">
        <title>The Genome Sequence of Clostridium orbiscindens 1_3_50AFAA.</title>
        <authorList>
            <consortium name="The Broad Institute Genome Sequencing Platform"/>
            <person name="Earl A."/>
            <person name="Ward D."/>
            <person name="Feldgarden M."/>
            <person name="Gevers D."/>
            <person name="Daigneault M."/>
            <person name="Strauss J."/>
            <person name="Allen-Vercoe E."/>
            <person name="Young S.K."/>
            <person name="Zeng Q."/>
            <person name="Gargeya S."/>
            <person name="Fitzgerald M."/>
            <person name="Haas B."/>
            <person name="Abouelleil A."/>
            <person name="Alvarado L."/>
            <person name="Arachchi H.M."/>
            <person name="Berlin A."/>
            <person name="Brown A."/>
            <person name="Chapman S.B."/>
            <person name="Chen Z."/>
            <person name="Dunbar C."/>
            <person name="Freedman E."/>
            <person name="Gearin G."/>
            <person name="Gellesch M."/>
            <person name="Goldberg J."/>
            <person name="Griggs A."/>
            <person name="Gujja S."/>
            <person name="Heiman D."/>
            <person name="Howarth C."/>
            <person name="Larson L."/>
            <person name="Lui A."/>
            <person name="MacDonald P.J.P."/>
            <person name="Montmayeur A."/>
            <person name="Murphy C."/>
            <person name="Neiman D."/>
            <person name="Pearson M."/>
            <person name="Priest M."/>
            <person name="Roberts A."/>
            <person name="Saif S."/>
            <person name="Shea T."/>
            <person name="Shenoy N."/>
            <person name="Sisk P."/>
            <person name="Stolte C."/>
            <person name="Sykes S."/>
            <person name="Wortman J."/>
            <person name="Nusbaum C."/>
            <person name="Birren B."/>
        </authorList>
    </citation>
    <scope>NUCLEOTIDE SEQUENCE [LARGE SCALE GENOMIC DNA]</scope>
    <source>
        <strain evidence="2 3">1_3_50AFAA</strain>
    </source>
</reference>
<dbReference type="Proteomes" id="UP000029585">
    <property type="component" value="Unassembled WGS sequence"/>
</dbReference>
<comment type="caution">
    <text evidence="2">The sequence shown here is derived from an EMBL/GenBank/DDBJ whole genome shotgun (WGS) entry which is preliminary data.</text>
</comment>
<keyword evidence="3" id="KW-1185">Reference proteome</keyword>
<dbReference type="HOGENOM" id="CLU_1254143_0_0_9"/>
<dbReference type="AlphaFoldDB" id="A0A096D9J4"/>
<name>A0A096D9J4_FLAPL</name>
<dbReference type="RefSeq" id="WP_009256626.1">
    <property type="nucleotide sequence ID" value="NZ_KN174164.1"/>
</dbReference>
<proteinExistence type="predicted"/>
<organism evidence="2 3">
    <name type="scientific">Flavonifractor plautii 1_3_50AFAA</name>
    <dbReference type="NCBI Taxonomy" id="742738"/>
    <lineage>
        <taxon>Bacteria</taxon>
        <taxon>Bacillati</taxon>
        <taxon>Bacillota</taxon>
        <taxon>Clostridia</taxon>
        <taxon>Eubacteriales</taxon>
        <taxon>Oscillospiraceae</taxon>
        <taxon>Flavonifractor</taxon>
    </lineage>
</organism>
<protein>
    <submittedName>
        <fullName evidence="2">Uncharacterized protein</fullName>
    </submittedName>
</protein>
<accession>A0A096D9J4</accession>
<keyword evidence="1" id="KW-0732">Signal</keyword>
<gene>
    <name evidence="2" type="ORF">HMPREF9460_03013</name>
</gene>
<evidence type="ECO:0000256" key="1">
    <source>
        <dbReference type="SAM" id="SignalP"/>
    </source>
</evidence>
<evidence type="ECO:0000313" key="2">
    <source>
        <dbReference type="EMBL" id="KGF54219.1"/>
    </source>
</evidence>
<sequence>MKKRIFSVLVCLAVLVSTTMFQVGASYQPTDARQAEIDALIAKTDSHVLEAESINTSEVLPFIQASAVYEQDDGTQTPVDVDLQIQKLGTLTRAAGGGTLYEVKASTKKEEGSAGGGRKVQANATLYWIDNLGPVNELYRVKGEWINSLYDTANPESAGVLYGEFPANVPGDSCVAKHPNAMSFDYYADDITGYTLGVQTSIKCEKNGILYLIVTSSIFS</sequence>
<evidence type="ECO:0000313" key="3">
    <source>
        <dbReference type="Proteomes" id="UP000029585"/>
    </source>
</evidence>